<comment type="catalytic activity">
    <reaction evidence="6 8">
        <text>(6S)-5,6,7,8-tetrahydrofolate + formate + ATP = (6R)-10-formyltetrahydrofolate + ADP + phosphate</text>
        <dbReference type="Rhea" id="RHEA:20221"/>
        <dbReference type="ChEBI" id="CHEBI:15740"/>
        <dbReference type="ChEBI" id="CHEBI:30616"/>
        <dbReference type="ChEBI" id="CHEBI:43474"/>
        <dbReference type="ChEBI" id="CHEBI:57453"/>
        <dbReference type="ChEBI" id="CHEBI:195366"/>
        <dbReference type="ChEBI" id="CHEBI:456216"/>
        <dbReference type="EC" id="6.3.4.3"/>
    </reaction>
</comment>
<dbReference type="EC" id="6.3.4.3" evidence="8"/>
<dbReference type="NCBIfam" id="NF010030">
    <property type="entry name" value="PRK13505.1"/>
    <property type="match status" value="1"/>
</dbReference>
<dbReference type="EMBL" id="MLQR01000016">
    <property type="protein sequence ID" value="OIJ14848.1"/>
    <property type="molecule type" value="Genomic_DNA"/>
</dbReference>
<dbReference type="InterPro" id="IPR020628">
    <property type="entry name" value="Formate_THF_ligase_CS"/>
</dbReference>
<dbReference type="RefSeq" id="WP_071309016.1">
    <property type="nucleotide sequence ID" value="NZ_MLQR01000016.1"/>
</dbReference>
<accession>A0A1S2LQR4</accession>
<dbReference type="AlphaFoldDB" id="A0A1S2LQR4"/>
<dbReference type="Gene3D" id="3.40.50.300">
    <property type="entry name" value="P-loop containing nucleotide triphosphate hydrolases"/>
    <property type="match status" value="1"/>
</dbReference>
<dbReference type="Gene3D" id="3.10.410.10">
    <property type="entry name" value="Formyltetrahydrofolate synthetase, domain 3"/>
    <property type="match status" value="1"/>
</dbReference>
<dbReference type="SUPFAM" id="SSF52540">
    <property type="entry name" value="P-loop containing nucleoside triphosphate hydrolases"/>
    <property type="match status" value="1"/>
</dbReference>
<protein>
    <recommendedName>
        <fullName evidence="8">Formate--tetrahydrofolate ligase</fullName>
        <ecNumber evidence="8">6.3.4.3</ecNumber>
    </recommendedName>
    <alternativeName>
        <fullName evidence="8">Formyltetrahydrofolate synthetase</fullName>
        <shortName evidence="8">FHS</shortName>
        <shortName evidence="8">FTHFS</shortName>
    </alternativeName>
</protein>
<dbReference type="FunFam" id="3.10.410.10:FF:000001">
    <property type="entry name" value="Putative formate--tetrahydrofolate ligase"/>
    <property type="match status" value="1"/>
</dbReference>
<dbReference type="PROSITE" id="PS00722">
    <property type="entry name" value="FTHFS_2"/>
    <property type="match status" value="1"/>
</dbReference>
<feature type="binding site" evidence="8">
    <location>
        <begin position="71"/>
        <end position="78"/>
    </location>
    <ligand>
        <name>ATP</name>
        <dbReference type="ChEBI" id="CHEBI:30616"/>
    </ligand>
</feature>
<evidence type="ECO:0000256" key="4">
    <source>
        <dbReference type="ARBA" id="ARBA00022741"/>
    </source>
</evidence>
<dbReference type="CDD" id="cd00477">
    <property type="entry name" value="FTHFS"/>
    <property type="match status" value="1"/>
</dbReference>
<comment type="caution">
    <text evidence="9">The sequence shown here is derived from an EMBL/GenBank/DDBJ whole genome shotgun (WGS) entry which is preliminary data.</text>
</comment>
<proteinExistence type="inferred from homology"/>
<dbReference type="InterPro" id="IPR000559">
    <property type="entry name" value="Formate_THF_ligase"/>
</dbReference>
<dbReference type="UniPathway" id="UPA00193"/>
<organism evidence="9 10">
    <name type="scientific">Anaerobacillus alkalilacustris</name>
    <dbReference type="NCBI Taxonomy" id="393763"/>
    <lineage>
        <taxon>Bacteria</taxon>
        <taxon>Bacillati</taxon>
        <taxon>Bacillota</taxon>
        <taxon>Bacilli</taxon>
        <taxon>Bacillales</taxon>
        <taxon>Bacillaceae</taxon>
        <taxon>Anaerobacillus</taxon>
    </lineage>
</organism>
<evidence type="ECO:0000256" key="7">
    <source>
        <dbReference type="ARBA" id="ARBA00061363"/>
    </source>
</evidence>
<comment type="similarity">
    <text evidence="7 8">Belongs to the formate--tetrahydrofolate ligase family.</text>
</comment>
<keyword evidence="4 8" id="KW-0547">Nucleotide-binding</keyword>
<reference evidence="9 10" key="1">
    <citation type="submission" date="2016-10" db="EMBL/GenBank/DDBJ databases">
        <title>Draft genome sequences of four alkaliphilic bacteria belonging to the Anaerobacillus genus.</title>
        <authorList>
            <person name="Bassil N.M."/>
            <person name="Lloyd J.R."/>
        </authorList>
    </citation>
    <scope>NUCLEOTIDE SEQUENCE [LARGE SCALE GENOMIC DNA]</scope>
    <source>
        <strain evidence="9 10">DSM 18345</strain>
    </source>
</reference>
<name>A0A1S2LQR4_9BACI</name>
<dbReference type="GO" id="GO:0005524">
    <property type="term" value="F:ATP binding"/>
    <property type="evidence" value="ECO:0007669"/>
    <property type="project" value="UniProtKB-UniRule"/>
</dbReference>
<dbReference type="Proteomes" id="UP000179524">
    <property type="component" value="Unassembled WGS sequence"/>
</dbReference>
<dbReference type="GO" id="GO:0004329">
    <property type="term" value="F:formate-tetrahydrofolate ligase activity"/>
    <property type="evidence" value="ECO:0007669"/>
    <property type="project" value="UniProtKB-UniRule"/>
</dbReference>
<dbReference type="InterPro" id="IPR027417">
    <property type="entry name" value="P-loop_NTPase"/>
</dbReference>
<evidence type="ECO:0000256" key="3">
    <source>
        <dbReference type="ARBA" id="ARBA00022598"/>
    </source>
</evidence>
<evidence type="ECO:0000313" key="9">
    <source>
        <dbReference type="EMBL" id="OIJ14848.1"/>
    </source>
</evidence>
<keyword evidence="3 8" id="KW-0436">Ligase</keyword>
<gene>
    <name evidence="8" type="primary">fhs</name>
    <name evidence="9" type="ORF">BKP37_07685</name>
</gene>
<dbReference type="FunFam" id="3.30.1510.10:FF:000001">
    <property type="entry name" value="Formate--tetrahydrofolate ligase"/>
    <property type="match status" value="1"/>
</dbReference>
<comment type="pathway">
    <text evidence="1 8">One-carbon metabolism; tetrahydrofolate interconversion.</text>
</comment>
<keyword evidence="10" id="KW-1185">Reference proteome</keyword>
<sequence>MTRSLEVKTDIEIAQQCIMKPIDEIAAQLNLEKDDWEPYGKFKAKISLDVLDRLHNKQDGKVILVTAISPTPAGEGKSTVTVGLGQGLSKIGKKSMIALREPSLGPCMGIKGGAAGGGYSQVVPMEDINLHFTGDFHAITTAHNALAAFLDNHIHQGNSLDIDVRRVTWKRVVDLNDRALRQVVIGLGGPIQGVPRESGFDITVASEIMAILCLANSLKDLKERISKIVVAYDYEQKPVTVKDLEVEGALTLLLKDALKPNLVQTLENTPAIIHGGPFANIAHGCNSIIATKMAAKLSDYVVTEAGFGADLGAEKFLNIKARYANLKPNLVVVVATIRALKMHGGVPKDELKQENLEALERGMENLRKHIETIKAFGLPLVVAVNRFITDTDAEVELLQKLCENEGTDAVLTEVWAKGGEGAVDLAEKVVSLIDEKENNFNYLYPLSTTIQNKIETIAKTVYGASMVEFTIKAKNQMLQFEEEGWGKLPVCMAKTQYSLSDDPNKLGRPEGFTITVRELRPSIGAGFIVALTGDVMTMPGLPKQPAALKMDVSENGKALGLF</sequence>
<dbReference type="HAMAP" id="MF_01543">
    <property type="entry name" value="FTHFS"/>
    <property type="match status" value="1"/>
</dbReference>
<keyword evidence="5 8" id="KW-0067">ATP-binding</keyword>
<dbReference type="Gene3D" id="3.30.1510.10">
    <property type="entry name" value="Domain 2, N(10)-formyltetrahydrofolate synthetase"/>
    <property type="match status" value="1"/>
</dbReference>
<evidence type="ECO:0000313" key="10">
    <source>
        <dbReference type="Proteomes" id="UP000179524"/>
    </source>
</evidence>
<evidence type="ECO:0000256" key="5">
    <source>
        <dbReference type="ARBA" id="ARBA00022840"/>
    </source>
</evidence>
<keyword evidence="2 8" id="KW-0554">One-carbon metabolism</keyword>
<evidence type="ECO:0000256" key="2">
    <source>
        <dbReference type="ARBA" id="ARBA00022563"/>
    </source>
</evidence>
<evidence type="ECO:0000256" key="8">
    <source>
        <dbReference type="HAMAP-Rule" id="MF_01543"/>
    </source>
</evidence>
<dbReference type="PROSITE" id="PS00721">
    <property type="entry name" value="FTHFS_1"/>
    <property type="match status" value="1"/>
</dbReference>
<evidence type="ECO:0000256" key="1">
    <source>
        <dbReference type="ARBA" id="ARBA00004777"/>
    </source>
</evidence>
<dbReference type="Pfam" id="PF01268">
    <property type="entry name" value="FTHFS"/>
    <property type="match status" value="1"/>
</dbReference>
<evidence type="ECO:0000256" key="6">
    <source>
        <dbReference type="ARBA" id="ARBA00049033"/>
    </source>
</evidence>
<dbReference type="GO" id="GO:0035999">
    <property type="term" value="P:tetrahydrofolate interconversion"/>
    <property type="evidence" value="ECO:0007669"/>
    <property type="project" value="UniProtKB-UniRule"/>
</dbReference>